<dbReference type="PANTHER" id="PTHR33744:SF15">
    <property type="entry name" value="CARBOHYDRATE DIACID REGULATOR"/>
    <property type="match status" value="1"/>
</dbReference>
<comment type="caution">
    <text evidence="2">The sequence shown here is derived from an EMBL/GenBank/DDBJ whole genome shotgun (WGS) entry which is preliminary data.</text>
</comment>
<dbReference type="InterPro" id="IPR025736">
    <property type="entry name" value="PucR_C-HTH_dom"/>
</dbReference>
<evidence type="ECO:0000313" key="2">
    <source>
        <dbReference type="EMBL" id="GAA4632663.1"/>
    </source>
</evidence>
<dbReference type="InterPro" id="IPR042070">
    <property type="entry name" value="PucR_C-HTH_sf"/>
</dbReference>
<dbReference type="PANTHER" id="PTHR33744">
    <property type="entry name" value="CARBOHYDRATE DIACID REGULATOR"/>
    <property type="match status" value="1"/>
</dbReference>
<organism evidence="2 3">
    <name type="scientific">Actinoallomurus vinaceus</name>
    <dbReference type="NCBI Taxonomy" id="1080074"/>
    <lineage>
        <taxon>Bacteria</taxon>
        <taxon>Bacillati</taxon>
        <taxon>Actinomycetota</taxon>
        <taxon>Actinomycetes</taxon>
        <taxon>Streptosporangiales</taxon>
        <taxon>Thermomonosporaceae</taxon>
        <taxon>Actinoallomurus</taxon>
    </lineage>
</organism>
<accession>A0ABP8UIT3</accession>
<dbReference type="InterPro" id="IPR009057">
    <property type="entry name" value="Homeodomain-like_sf"/>
</dbReference>
<protein>
    <recommendedName>
        <fullName evidence="1">PucR C-terminal helix-turn-helix domain-containing protein</fullName>
    </recommendedName>
</protein>
<dbReference type="SUPFAM" id="SSF46689">
    <property type="entry name" value="Homeodomain-like"/>
    <property type="match status" value="1"/>
</dbReference>
<dbReference type="Gene3D" id="1.10.10.2840">
    <property type="entry name" value="PucR C-terminal helix-turn-helix domain"/>
    <property type="match status" value="1"/>
</dbReference>
<proteinExistence type="predicted"/>
<feature type="domain" description="PucR C-terminal helix-turn-helix" evidence="1">
    <location>
        <begin position="86"/>
        <end position="143"/>
    </location>
</feature>
<dbReference type="InterPro" id="IPR051448">
    <property type="entry name" value="CdaR-like_regulators"/>
</dbReference>
<reference evidence="3" key="1">
    <citation type="journal article" date="2019" name="Int. J. Syst. Evol. Microbiol.">
        <title>The Global Catalogue of Microorganisms (GCM) 10K type strain sequencing project: providing services to taxonomists for standard genome sequencing and annotation.</title>
        <authorList>
            <consortium name="The Broad Institute Genomics Platform"/>
            <consortium name="The Broad Institute Genome Sequencing Center for Infectious Disease"/>
            <person name="Wu L."/>
            <person name="Ma J."/>
        </authorList>
    </citation>
    <scope>NUCLEOTIDE SEQUENCE [LARGE SCALE GENOMIC DNA]</scope>
    <source>
        <strain evidence="3">JCM 17939</strain>
    </source>
</reference>
<dbReference type="Pfam" id="PF13556">
    <property type="entry name" value="HTH_30"/>
    <property type="match status" value="1"/>
</dbReference>
<keyword evidence="3" id="KW-1185">Reference proteome</keyword>
<name>A0ABP8UIT3_9ACTN</name>
<evidence type="ECO:0000259" key="1">
    <source>
        <dbReference type="Pfam" id="PF13556"/>
    </source>
</evidence>
<sequence>MGDRDDTPPVEPPVVAAELHRSGDASYEDAKAALRLGSRTRPAASVHSIDELRVHQLLAAVPHRVRRRFAETYVAELCERPDWPVLRQTITVWTEHGFNLVKTAAALNIHRNTLVYRLDKIARREGDRADGDADRLALYLACVADHLDG</sequence>
<dbReference type="Proteomes" id="UP001501442">
    <property type="component" value="Unassembled WGS sequence"/>
</dbReference>
<dbReference type="EMBL" id="BAABHK010000011">
    <property type="protein sequence ID" value="GAA4632663.1"/>
    <property type="molecule type" value="Genomic_DNA"/>
</dbReference>
<evidence type="ECO:0000313" key="3">
    <source>
        <dbReference type="Proteomes" id="UP001501442"/>
    </source>
</evidence>
<gene>
    <name evidence="2" type="ORF">GCM10023196_066960</name>
</gene>